<keyword evidence="3" id="KW-1185">Reference proteome</keyword>
<feature type="compositionally biased region" description="Polar residues" evidence="1">
    <location>
        <begin position="38"/>
        <end position="49"/>
    </location>
</feature>
<gene>
    <name evidence="2" type="ORF">SAMN05444165_4122</name>
</gene>
<evidence type="ECO:0000313" key="2">
    <source>
        <dbReference type="EMBL" id="SIO58377.1"/>
    </source>
</evidence>
<dbReference type="Proteomes" id="UP000185151">
    <property type="component" value="Unassembled WGS sequence"/>
</dbReference>
<feature type="region of interest" description="Disordered" evidence="1">
    <location>
        <begin position="1"/>
        <end position="55"/>
    </location>
</feature>
<evidence type="ECO:0000313" key="3">
    <source>
        <dbReference type="Proteomes" id="UP000185151"/>
    </source>
</evidence>
<organism evidence="2 3">
    <name type="scientific">Paraburkholderia phenazinium</name>
    <dbReference type="NCBI Taxonomy" id="60549"/>
    <lineage>
        <taxon>Bacteria</taxon>
        <taxon>Pseudomonadati</taxon>
        <taxon>Pseudomonadota</taxon>
        <taxon>Betaproteobacteria</taxon>
        <taxon>Burkholderiales</taxon>
        <taxon>Burkholderiaceae</taxon>
        <taxon>Paraburkholderia</taxon>
    </lineage>
</organism>
<protein>
    <submittedName>
        <fullName evidence="2">Uncharacterized protein</fullName>
    </submittedName>
</protein>
<dbReference type="RefSeq" id="WP_171991690.1">
    <property type="nucleotide sequence ID" value="NZ_FSRU01000002.1"/>
</dbReference>
<evidence type="ECO:0000256" key="1">
    <source>
        <dbReference type="SAM" id="MobiDB-lite"/>
    </source>
</evidence>
<dbReference type="EMBL" id="FSRU01000002">
    <property type="protein sequence ID" value="SIO58377.1"/>
    <property type="molecule type" value="Genomic_DNA"/>
</dbReference>
<proteinExistence type="predicted"/>
<dbReference type="AlphaFoldDB" id="A0A1N6KPT6"/>
<accession>A0A1N6KPT6</accession>
<reference evidence="2 3" key="1">
    <citation type="submission" date="2016-11" db="EMBL/GenBank/DDBJ databases">
        <authorList>
            <person name="Jaros S."/>
            <person name="Januszkiewicz K."/>
            <person name="Wedrychowicz H."/>
        </authorList>
    </citation>
    <scope>NUCLEOTIDE SEQUENCE [LARGE SCALE GENOMIC DNA]</scope>
    <source>
        <strain evidence="2 3">GAS95</strain>
    </source>
</reference>
<sequence length="55" mass="5891">MAVTLPPEITQQPSGQPAPAEMKPKPKDVSQGVKKKTPAQQMYPNLTSQDAEKGS</sequence>
<name>A0A1N6KPT6_9BURK</name>